<feature type="transmembrane region" description="Helical" evidence="7">
    <location>
        <begin position="144"/>
        <end position="167"/>
    </location>
</feature>
<organism evidence="9 10">
    <name type="scientific">Rhodotorula mucilaginosa</name>
    <name type="common">Yeast</name>
    <name type="synonym">Rhodotorula rubra</name>
    <dbReference type="NCBI Taxonomy" id="5537"/>
    <lineage>
        <taxon>Eukaryota</taxon>
        <taxon>Fungi</taxon>
        <taxon>Dikarya</taxon>
        <taxon>Basidiomycota</taxon>
        <taxon>Pucciniomycotina</taxon>
        <taxon>Microbotryomycetes</taxon>
        <taxon>Sporidiobolales</taxon>
        <taxon>Sporidiobolaceae</taxon>
        <taxon>Rhodotorula</taxon>
    </lineage>
</organism>
<comment type="subcellular location">
    <subcellularLocation>
        <location evidence="1">Membrane</location>
        <topology evidence="1">Multi-pass membrane protein</topology>
    </subcellularLocation>
</comment>
<feature type="region of interest" description="Disordered" evidence="6">
    <location>
        <begin position="1"/>
        <end position="33"/>
    </location>
</feature>
<feature type="transmembrane region" description="Helical" evidence="7">
    <location>
        <begin position="214"/>
        <end position="234"/>
    </location>
</feature>
<proteinExistence type="predicted"/>
<comment type="caution">
    <text evidence="9">The sequence shown here is derived from an EMBL/GenBank/DDBJ whole genome shotgun (WGS) entry which is preliminary data.</text>
</comment>
<feature type="transmembrane region" description="Helical" evidence="7">
    <location>
        <begin position="335"/>
        <end position="353"/>
    </location>
</feature>
<dbReference type="PANTHER" id="PTHR43791:SF85">
    <property type="entry name" value="TRANSPORTER, PUTATIVE (AFU_ORTHOLOGUE AFUA_6G00710)-RELATED"/>
    <property type="match status" value="1"/>
</dbReference>
<dbReference type="Gene3D" id="1.20.1250.20">
    <property type="entry name" value="MFS general substrate transporter like domains"/>
    <property type="match status" value="2"/>
</dbReference>
<keyword evidence="5 7" id="KW-0472">Membrane</keyword>
<protein>
    <recommendedName>
        <fullName evidence="8">Major facilitator superfamily (MFS) profile domain-containing protein</fullName>
    </recommendedName>
</protein>
<name>A0A9P6W1Q5_RHOMI</name>
<dbReference type="InterPro" id="IPR020846">
    <property type="entry name" value="MFS_dom"/>
</dbReference>
<keyword evidence="4 7" id="KW-1133">Transmembrane helix</keyword>
<dbReference type="FunFam" id="1.20.1250.20:FF:000034">
    <property type="entry name" value="MFS general substrate transporter"/>
    <property type="match status" value="1"/>
</dbReference>
<gene>
    <name evidence="9" type="ORF">C6P46_004045</name>
</gene>
<evidence type="ECO:0000313" key="9">
    <source>
        <dbReference type="EMBL" id="KAG0661274.1"/>
    </source>
</evidence>
<evidence type="ECO:0000256" key="1">
    <source>
        <dbReference type="ARBA" id="ARBA00004141"/>
    </source>
</evidence>
<keyword evidence="2" id="KW-0813">Transport</keyword>
<sequence length="485" mass="53544">MHLKDEEKIRDPSLAETASPVPSPEPTQKDSSDFTAAEWELDRAAVRRLDYTVLPLAAIAYLLNFIDRSNLGNAKVAGLAKDLHLTSLEYLICVTCTYVLYIVFEMPSNLMLKKIGAHIAIPAMITAWGTVCCLTGLVQNYHGLVAARLILGLCEAGLFPGTVLYLSMFYRRHELQTRISLFFSAASLAGAFSGLLAAAIVKLDGKGGQEGWRWIFYLEGLFTALYGIAMFFVFPRSPAHSRFLTPEQKAHITRRLKLDSPAGVDDFEEKFSWAECKKAATSPHVILLFIALFGNGLTLSLLQTRSGTSRLPPFVLAFLLTMFNAWWSDRYGRRGLCAILMSVLALVGYIMFFKSMAMAVRYTALFLAVSAVYSTAPALVTWLPNNSAGHYRKATAVALGFISTNSGGIASTWLFPANEGPEYRRASIVLISMTVLIIVASTLNLLYLRRENRKKAERRAAGQSSLDAASWAAEGDKHAHFIYSY</sequence>
<dbReference type="OrthoDB" id="2985014at2759"/>
<feature type="transmembrane region" description="Helical" evidence="7">
    <location>
        <begin position="310"/>
        <end position="328"/>
    </location>
</feature>
<feature type="transmembrane region" description="Helical" evidence="7">
    <location>
        <begin position="395"/>
        <end position="415"/>
    </location>
</feature>
<dbReference type="PROSITE" id="PS50850">
    <property type="entry name" value="MFS"/>
    <property type="match status" value="1"/>
</dbReference>
<feature type="transmembrane region" description="Helical" evidence="7">
    <location>
        <begin position="427"/>
        <end position="448"/>
    </location>
</feature>
<feature type="transmembrane region" description="Helical" evidence="7">
    <location>
        <begin position="179"/>
        <end position="202"/>
    </location>
</feature>
<feature type="transmembrane region" description="Helical" evidence="7">
    <location>
        <begin position="116"/>
        <end position="138"/>
    </location>
</feature>
<feature type="domain" description="Major facilitator superfamily (MFS) profile" evidence="8">
    <location>
        <begin position="53"/>
        <end position="452"/>
    </location>
</feature>
<accession>A0A9P6W1Q5</accession>
<dbReference type="InterPro" id="IPR036259">
    <property type="entry name" value="MFS_trans_sf"/>
</dbReference>
<feature type="transmembrane region" description="Helical" evidence="7">
    <location>
        <begin position="49"/>
        <end position="66"/>
    </location>
</feature>
<feature type="transmembrane region" description="Helical" evidence="7">
    <location>
        <begin position="285"/>
        <end position="304"/>
    </location>
</feature>
<dbReference type="GO" id="GO:0016020">
    <property type="term" value="C:membrane"/>
    <property type="evidence" value="ECO:0007669"/>
    <property type="project" value="UniProtKB-SubCell"/>
</dbReference>
<dbReference type="AlphaFoldDB" id="A0A9P6W1Q5"/>
<evidence type="ECO:0000256" key="6">
    <source>
        <dbReference type="SAM" id="MobiDB-lite"/>
    </source>
</evidence>
<feature type="transmembrane region" description="Helical" evidence="7">
    <location>
        <begin position="359"/>
        <end position="383"/>
    </location>
</feature>
<evidence type="ECO:0000256" key="7">
    <source>
        <dbReference type="SAM" id="Phobius"/>
    </source>
</evidence>
<evidence type="ECO:0000256" key="5">
    <source>
        <dbReference type="ARBA" id="ARBA00023136"/>
    </source>
</evidence>
<dbReference type="Proteomes" id="UP000777482">
    <property type="component" value="Unassembled WGS sequence"/>
</dbReference>
<evidence type="ECO:0000259" key="8">
    <source>
        <dbReference type="PROSITE" id="PS50850"/>
    </source>
</evidence>
<evidence type="ECO:0000256" key="4">
    <source>
        <dbReference type="ARBA" id="ARBA00022989"/>
    </source>
</evidence>
<evidence type="ECO:0000256" key="3">
    <source>
        <dbReference type="ARBA" id="ARBA00022692"/>
    </source>
</evidence>
<evidence type="ECO:0000256" key="2">
    <source>
        <dbReference type="ARBA" id="ARBA00022448"/>
    </source>
</evidence>
<keyword evidence="3 7" id="KW-0812">Transmembrane</keyword>
<keyword evidence="10" id="KW-1185">Reference proteome</keyword>
<dbReference type="SUPFAM" id="SSF103473">
    <property type="entry name" value="MFS general substrate transporter"/>
    <property type="match status" value="1"/>
</dbReference>
<feature type="compositionally biased region" description="Basic and acidic residues" evidence="6">
    <location>
        <begin position="1"/>
        <end position="13"/>
    </location>
</feature>
<evidence type="ECO:0000313" key="10">
    <source>
        <dbReference type="Proteomes" id="UP000777482"/>
    </source>
</evidence>
<feature type="transmembrane region" description="Helical" evidence="7">
    <location>
        <begin position="86"/>
        <end position="104"/>
    </location>
</feature>
<dbReference type="EMBL" id="PUHQ01000036">
    <property type="protein sequence ID" value="KAG0661274.1"/>
    <property type="molecule type" value="Genomic_DNA"/>
</dbReference>
<dbReference type="InterPro" id="IPR011701">
    <property type="entry name" value="MFS"/>
</dbReference>
<dbReference type="GO" id="GO:0022857">
    <property type="term" value="F:transmembrane transporter activity"/>
    <property type="evidence" value="ECO:0007669"/>
    <property type="project" value="InterPro"/>
</dbReference>
<dbReference type="Pfam" id="PF07690">
    <property type="entry name" value="MFS_1"/>
    <property type="match status" value="1"/>
</dbReference>
<dbReference type="PANTHER" id="PTHR43791">
    <property type="entry name" value="PERMEASE-RELATED"/>
    <property type="match status" value="1"/>
</dbReference>
<reference evidence="9 10" key="1">
    <citation type="submission" date="2020-11" db="EMBL/GenBank/DDBJ databases">
        <title>Kefir isolates.</title>
        <authorList>
            <person name="Marcisauskas S."/>
            <person name="Kim Y."/>
            <person name="Blasche S."/>
        </authorList>
    </citation>
    <scope>NUCLEOTIDE SEQUENCE [LARGE SCALE GENOMIC DNA]</scope>
    <source>
        <strain evidence="9 10">KR</strain>
    </source>
</reference>